<evidence type="ECO:0000313" key="5">
    <source>
        <dbReference type="Proteomes" id="UP001458880"/>
    </source>
</evidence>
<proteinExistence type="predicted"/>
<dbReference type="Proteomes" id="UP001458880">
    <property type="component" value="Unassembled WGS sequence"/>
</dbReference>
<dbReference type="GO" id="GO:0005524">
    <property type="term" value="F:ATP binding"/>
    <property type="evidence" value="ECO:0007669"/>
    <property type="project" value="UniProtKB-KW"/>
</dbReference>
<evidence type="ECO:0000256" key="2">
    <source>
        <dbReference type="ARBA" id="ARBA00022840"/>
    </source>
</evidence>
<dbReference type="InterPro" id="IPR011704">
    <property type="entry name" value="ATPase_dyneun-rel_AAA"/>
</dbReference>
<sequence length="475" mass="53490">MKTKRISAAFMQNLEVFASKNAKFKSFLRDINLNNLTIANINTIFTTLSNAILEPQLTVHVADIFKTETLTILSNVVHNVDISWIHENHLRICVALSKLINTHPDILRLVIEYFERFPAPFIKLQSERFLPSKKCKMDTNNEILISDSEVVTISYIFLKSAPDYFRHKWPWSEFITKFIISEDHMIQWVCCQCVGVITAMNPSQFHMFINKVLSKSVINESTINFEVNTAHKVTQDINSIDIPRYLTSNNISNKNASIASFGGINVPIYNKNTKPQVKLVEVDSTKNNLRKLAIGVMSKKPINLLGPVGCGKSLMVEYMADKVGRVLGEDFIKIQLGDQTDSKMLLGTYRCTDIPGEFVWQPGVLTQAVIEGSWLLLEDIDSVSTDIASVLCGLLENGHISVPGYRDFVNVKPGFQLFVTQRLVSSITGYHKKRSHGGDILDKHLLSFNIEPLSNNELEQVIITLFPALETIASI</sequence>
<keyword evidence="2" id="KW-0067">ATP-binding</keyword>
<dbReference type="GO" id="GO:0000027">
    <property type="term" value="P:ribosomal large subunit assembly"/>
    <property type="evidence" value="ECO:0007669"/>
    <property type="project" value="TreeGrafter"/>
</dbReference>
<keyword evidence="5" id="KW-1185">Reference proteome</keyword>
<evidence type="ECO:0000256" key="1">
    <source>
        <dbReference type="ARBA" id="ARBA00022741"/>
    </source>
</evidence>
<accession>A0AAW1N2F7</accession>
<dbReference type="FunFam" id="3.40.50.300:FF:000582">
    <property type="entry name" value="Midasin"/>
    <property type="match status" value="1"/>
</dbReference>
<dbReference type="InterPro" id="IPR027417">
    <property type="entry name" value="P-loop_NTPase"/>
</dbReference>
<evidence type="ECO:0000313" key="4">
    <source>
        <dbReference type="EMBL" id="KAK9752784.1"/>
    </source>
</evidence>
<dbReference type="Gene3D" id="3.40.50.300">
    <property type="entry name" value="P-loop containing nucleotide triphosphate hydrolases"/>
    <property type="match status" value="1"/>
</dbReference>
<reference evidence="4 5" key="1">
    <citation type="journal article" date="2024" name="BMC Genomics">
        <title>De novo assembly and annotation of Popillia japonica's genome with initial clues to its potential as an invasive pest.</title>
        <authorList>
            <person name="Cucini C."/>
            <person name="Boschi S."/>
            <person name="Funari R."/>
            <person name="Cardaioli E."/>
            <person name="Iannotti N."/>
            <person name="Marturano G."/>
            <person name="Paoli F."/>
            <person name="Bruttini M."/>
            <person name="Carapelli A."/>
            <person name="Frati F."/>
            <person name="Nardi F."/>
        </authorList>
    </citation>
    <scope>NUCLEOTIDE SEQUENCE [LARGE SCALE GENOMIC DNA]</scope>
    <source>
        <strain evidence="4">DMR45628</strain>
    </source>
</reference>
<dbReference type="SUPFAM" id="SSF52540">
    <property type="entry name" value="P-loop containing nucleoside triphosphate hydrolases"/>
    <property type="match status" value="1"/>
</dbReference>
<organism evidence="4 5">
    <name type="scientific">Popillia japonica</name>
    <name type="common">Japanese beetle</name>
    <dbReference type="NCBI Taxonomy" id="7064"/>
    <lineage>
        <taxon>Eukaryota</taxon>
        <taxon>Metazoa</taxon>
        <taxon>Ecdysozoa</taxon>
        <taxon>Arthropoda</taxon>
        <taxon>Hexapoda</taxon>
        <taxon>Insecta</taxon>
        <taxon>Pterygota</taxon>
        <taxon>Neoptera</taxon>
        <taxon>Endopterygota</taxon>
        <taxon>Coleoptera</taxon>
        <taxon>Polyphaga</taxon>
        <taxon>Scarabaeiformia</taxon>
        <taxon>Scarabaeidae</taxon>
        <taxon>Rutelinae</taxon>
        <taxon>Popillia</taxon>
    </lineage>
</organism>
<feature type="domain" description="ATPase dynein-related AAA" evidence="3">
    <location>
        <begin position="304"/>
        <end position="420"/>
    </location>
</feature>
<keyword evidence="1" id="KW-0547">Nucleotide-binding</keyword>
<dbReference type="PANTHER" id="PTHR48103">
    <property type="entry name" value="MIDASIN-RELATED"/>
    <property type="match status" value="1"/>
</dbReference>
<gene>
    <name evidence="4" type="ORF">QE152_g3954</name>
</gene>
<dbReference type="AlphaFoldDB" id="A0AAW1N2F7"/>
<dbReference type="GO" id="GO:0000055">
    <property type="term" value="P:ribosomal large subunit export from nucleus"/>
    <property type="evidence" value="ECO:0007669"/>
    <property type="project" value="TreeGrafter"/>
</dbReference>
<protein>
    <submittedName>
        <fullName evidence="4">AAA domain (Dynein-related subfamily)</fullName>
    </submittedName>
</protein>
<dbReference type="GO" id="GO:0016887">
    <property type="term" value="F:ATP hydrolysis activity"/>
    <property type="evidence" value="ECO:0007669"/>
    <property type="project" value="InterPro"/>
</dbReference>
<evidence type="ECO:0000259" key="3">
    <source>
        <dbReference type="Pfam" id="PF07728"/>
    </source>
</evidence>
<dbReference type="GO" id="GO:0030687">
    <property type="term" value="C:preribosome, large subunit precursor"/>
    <property type="evidence" value="ECO:0007669"/>
    <property type="project" value="TreeGrafter"/>
</dbReference>
<dbReference type="PANTHER" id="PTHR48103:SF2">
    <property type="entry name" value="MIDASIN"/>
    <property type="match status" value="1"/>
</dbReference>
<dbReference type="EMBL" id="JASPKY010000018">
    <property type="protein sequence ID" value="KAK9752784.1"/>
    <property type="molecule type" value="Genomic_DNA"/>
</dbReference>
<name>A0AAW1N2F7_POPJA</name>
<dbReference type="GO" id="GO:0005634">
    <property type="term" value="C:nucleus"/>
    <property type="evidence" value="ECO:0007669"/>
    <property type="project" value="TreeGrafter"/>
</dbReference>
<dbReference type="Pfam" id="PF07728">
    <property type="entry name" value="AAA_5"/>
    <property type="match status" value="1"/>
</dbReference>
<comment type="caution">
    <text evidence="4">The sequence shown here is derived from an EMBL/GenBank/DDBJ whole genome shotgun (WGS) entry which is preliminary data.</text>
</comment>